<dbReference type="RefSeq" id="WP_311688694.1">
    <property type="nucleotide sequence ID" value="NZ_JAVRHL010000001.1"/>
</dbReference>
<accession>A0ABU3DBW8</accession>
<evidence type="ECO:0000313" key="1">
    <source>
        <dbReference type="EMBL" id="MDT0681200.1"/>
    </source>
</evidence>
<evidence type="ECO:0000313" key="2">
    <source>
        <dbReference type="Proteomes" id="UP001265259"/>
    </source>
</evidence>
<dbReference type="Pfam" id="PF05045">
    <property type="entry name" value="RgpF"/>
    <property type="match status" value="1"/>
</dbReference>
<gene>
    <name evidence="1" type="ORF">RM543_00775</name>
</gene>
<keyword evidence="2" id="KW-1185">Reference proteome</keyword>
<dbReference type="EMBL" id="JAVRHL010000001">
    <property type="protein sequence ID" value="MDT0681200.1"/>
    <property type="molecule type" value="Genomic_DNA"/>
</dbReference>
<comment type="caution">
    <text evidence="1">The sequence shown here is derived from an EMBL/GenBank/DDBJ whole genome shotgun (WGS) entry which is preliminary data.</text>
</comment>
<name>A0ABU3DBW8_9RHOB</name>
<dbReference type="Proteomes" id="UP001265259">
    <property type="component" value="Unassembled WGS sequence"/>
</dbReference>
<reference evidence="1 2" key="1">
    <citation type="submission" date="2023-09" db="EMBL/GenBank/DDBJ databases">
        <authorList>
            <person name="Rey-Velasco X."/>
        </authorList>
    </citation>
    <scope>NUCLEOTIDE SEQUENCE [LARGE SCALE GENOMIC DNA]</scope>
    <source>
        <strain evidence="1 2">F158</strain>
    </source>
</reference>
<organism evidence="1 2">
    <name type="scientific">Tropicimonas omnivorans</name>
    <dbReference type="NCBI Taxonomy" id="3075590"/>
    <lineage>
        <taxon>Bacteria</taxon>
        <taxon>Pseudomonadati</taxon>
        <taxon>Pseudomonadota</taxon>
        <taxon>Alphaproteobacteria</taxon>
        <taxon>Rhodobacterales</taxon>
        <taxon>Roseobacteraceae</taxon>
        <taxon>Tropicimonas</taxon>
    </lineage>
</organism>
<protein>
    <submittedName>
        <fullName evidence="1">Rhamnan synthesis F family protein</fullName>
    </submittedName>
</protein>
<dbReference type="InterPro" id="IPR007739">
    <property type="entry name" value="RgpF"/>
</dbReference>
<proteinExistence type="predicted"/>
<sequence length="617" mass="68391">MTEASGLAVIYALPPGSEDAAHVALALGRLSGRAERLLIVVRSQAVLPEIDGGAAIDLIASDAMPPVPEAGYKAGLLQLWSEGWPGQVLLTGAHVMGPIAGQPVPAPWPGGLAAPYWHDSDADPRLLGRGLPDRVPYLDHTVLSAELMGQQWFQTFWNTLEPTGQHWDDFLACAAELSRDLERNGAPVAFPDGSEILRSADPRLLECHCLIEAGAPCLPVATLTLDPLLADLNAMNLSSSLETLREVDPELHSATMAFAARTVRARDFAAVADRVWILPREAQHEADDVEIGVFIHAYYATMMPEFWELISKLDVPFRLYLTTATDENRDGIEAFLAARGLQPDRFEVRVVEQNRGRDMSSLFITWRDVALSGRHEIALRLHSKRTPQVPSQVGESFKAHLFGNLVASPGYVRNVIRRMKAEPEVGVVTPPVIHSGFGTLGHSWFNNRRPLISWLTRMGIDVPLDADTPVAPYGTMYWFRPDALRPIFEWPWDWSDYNPEPHHIDGGLAHVQERMISYVAQSRGYGTVSVMTPEAAARSYAKLEYKLQRLAALLPAPDILGQVHELERRRSTIRWRCYRRAEQAYGTILRRWPGAKRPLRPVKSLVVAALGMRGATG</sequence>